<gene>
    <name evidence="1" type="ORF">EV203_11269</name>
</gene>
<dbReference type="AlphaFoldDB" id="A0A4R2JY54"/>
<dbReference type="Proteomes" id="UP000294886">
    <property type="component" value="Unassembled WGS sequence"/>
</dbReference>
<comment type="caution">
    <text evidence="1">The sequence shown here is derived from an EMBL/GenBank/DDBJ whole genome shotgun (WGS) entry which is preliminary data.</text>
</comment>
<evidence type="ECO:0000313" key="1">
    <source>
        <dbReference type="EMBL" id="TCO64227.1"/>
    </source>
</evidence>
<accession>A0A4R2JY54</accession>
<sequence>MRRFVISILIILLILSTWSAVLADSISSKNYYELSGISVRIDGTELNELYYNDKLSNVSLKKIDDLILYTEVVNIENVGESEFVDAIVKYNDGTFEKVSNIADWESDNPDVVFAYKGRILAVGKGSTIVRVSISNFTREIKVNVEGRTDVREVILKLDKDTDKKTNSTYLRDYVVDKAKRMVDVSWTPSQNLTGWLGRYTFTKGVTYKGIPYSQTPNQRDEIGFLQSLNNAADFYVPYTDPNGRIMPRYGSDCSGFVSFAWGISRQTTWSFLQGIKNGTYKKVGSYNVDNPTSSELLTSYLQLQRGDAVVNEGHTFLIAYNDKTNKKVYAYEQTPYYAQYTVWTYTQMADGKYRPFTLTYMDDPILPYSLFLELE</sequence>
<dbReference type="RefSeq" id="WP_132039783.1">
    <property type="nucleotide sequence ID" value="NZ_SLWU01000012.1"/>
</dbReference>
<name>A0A4R2JY54_9THEO</name>
<dbReference type="EMBL" id="SLWU01000012">
    <property type="protein sequence ID" value="TCO64227.1"/>
    <property type="molecule type" value="Genomic_DNA"/>
</dbReference>
<organism evidence="1 2">
    <name type="scientific">Caldanaerobacter subterraneus</name>
    <dbReference type="NCBI Taxonomy" id="911092"/>
    <lineage>
        <taxon>Bacteria</taxon>
        <taxon>Bacillati</taxon>
        <taxon>Bacillota</taxon>
        <taxon>Clostridia</taxon>
        <taxon>Thermoanaerobacterales</taxon>
        <taxon>Thermoanaerobacteraceae</taxon>
        <taxon>Caldanaerobacter</taxon>
    </lineage>
</organism>
<proteinExistence type="predicted"/>
<protein>
    <submittedName>
        <fullName evidence="1">Uncharacterized protein</fullName>
    </submittedName>
</protein>
<evidence type="ECO:0000313" key="2">
    <source>
        <dbReference type="Proteomes" id="UP000294886"/>
    </source>
</evidence>
<dbReference type="Gene3D" id="2.60.40.1080">
    <property type="match status" value="1"/>
</dbReference>
<reference evidence="1 2" key="1">
    <citation type="submission" date="2019-03" db="EMBL/GenBank/DDBJ databases">
        <title>Genomic Encyclopedia of Type Strains, Phase IV (KMG-IV): sequencing the most valuable type-strain genomes for metagenomic binning, comparative biology and taxonomic classification.</title>
        <authorList>
            <person name="Goeker M."/>
        </authorList>
    </citation>
    <scope>NUCLEOTIDE SEQUENCE [LARGE SCALE GENOMIC DNA]</scope>
    <source>
        <strain evidence="1 2">DSM 13054</strain>
    </source>
</reference>